<dbReference type="InterPro" id="IPR025204">
    <property type="entry name" value="CENP-L"/>
</dbReference>
<protein>
    <submittedName>
        <fullName evidence="2">Kinetochore complex Sim4 subunit Fta1-domain-containing protein</fullName>
    </submittedName>
</protein>
<feature type="region of interest" description="Disordered" evidence="1">
    <location>
        <begin position="129"/>
        <end position="149"/>
    </location>
</feature>
<keyword evidence="3" id="KW-1185">Reference proteome</keyword>
<evidence type="ECO:0000256" key="1">
    <source>
        <dbReference type="SAM" id="MobiDB-lite"/>
    </source>
</evidence>
<feature type="region of interest" description="Disordered" evidence="1">
    <location>
        <begin position="383"/>
        <end position="403"/>
    </location>
</feature>
<proteinExistence type="predicted"/>
<organism evidence="2 3">
    <name type="scientific">Bombardia bombarda</name>
    <dbReference type="NCBI Taxonomy" id="252184"/>
    <lineage>
        <taxon>Eukaryota</taxon>
        <taxon>Fungi</taxon>
        <taxon>Dikarya</taxon>
        <taxon>Ascomycota</taxon>
        <taxon>Pezizomycotina</taxon>
        <taxon>Sordariomycetes</taxon>
        <taxon>Sordariomycetidae</taxon>
        <taxon>Sordariales</taxon>
        <taxon>Lasiosphaeriaceae</taxon>
        <taxon>Bombardia</taxon>
    </lineage>
</organism>
<dbReference type="EMBL" id="JAULSR010000004">
    <property type="protein sequence ID" value="KAK0622043.1"/>
    <property type="molecule type" value="Genomic_DNA"/>
</dbReference>
<comment type="caution">
    <text evidence="2">The sequence shown here is derived from an EMBL/GenBank/DDBJ whole genome shotgun (WGS) entry which is preliminary data.</text>
</comment>
<dbReference type="AlphaFoldDB" id="A0AA40C2K7"/>
<reference evidence="2" key="1">
    <citation type="submission" date="2023-06" db="EMBL/GenBank/DDBJ databases">
        <title>Genome-scale phylogeny and comparative genomics of the fungal order Sordariales.</title>
        <authorList>
            <consortium name="Lawrence Berkeley National Laboratory"/>
            <person name="Hensen N."/>
            <person name="Bonometti L."/>
            <person name="Westerberg I."/>
            <person name="Brannstrom I.O."/>
            <person name="Guillou S."/>
            <person name="Cros-Aarteil S."/>
            <person name="Calhoun S."/>
            <person name="Haridas S."/>
            <person name="Kuo A."/>
            <person name="Mondo S."/>
            <person name="Pangilinan J."/>
            <person name="Riley R."/>
            <person name="LaButti K."/>
            <person name="Andreopoulos B."/>
            <person name="Lipzen A."/>
            <person name="Chen C."/>
            <person name="Yanf M."/>
            <person name="Daum C."/>
            <person name="Ng V."/>
            <person name="Clum A."/>
            <person name="Steindorff A."/>
            <person name="Ohm R."/>
            <person name="Martin F."/>
            <person name="Silar P."/>
            <person name="Natvig D."/>
            <person name="Lalanne C."/>
            <person name="Gautier V."/>
            <person name="Ament-velasquez S.L."/>
            <person name="Kruys A."/>
            <person name="Hutchinson M.I."/>
            <person name="Powell A.J."/>
            <person name="Barry K."/>
            <person name="Miller A.N."/>
            <person name="Grigoriev I.V."/>
            <person name="Debuchy R."/>
            <person name="Gladieux P."/>
            <person name="Thoren M.H."/>
            <person name="Johannesson H."/>
        </authorList>
    </citation>
    <scope>NUCLEOTIDE SEQUENCE</scope>
    <source>
        <strain evidence="2">SMH3391-2</strain>
    </source>
</reference>
<evidence type="ECO:0000313" key="2">
    <source>
        <dbReference type="EMBL" id="KAK0622043.1"/>
    </source>
</evidence>
<dbReference type="Pfam" id="PF13092">
    <property type="entry name" value="CENP-L"/>
    <property type="match status" value="1"/>
</dbReference>
<name>A0AA40C2K7_9PEZI</name>
<feature type="compositionally biased region" description="Low complexity" evidence="1">
    <location>
        <begin position="18"/>
        <end position="42"/>
    </location>
</feature>
<gene>
    <name evidence="2" type="ORF">B0T17DRAFT_494911</name>
</gene>
<accession>A0AA40C2K7</accession>
<evidence type="ECO:0000313" key="3">
    <source>
        <dbReference type="Proteomes" id="UP001174934"/>
    </source>
</evidence>
<feature type="region of interest" description="Disordered" evidence="1">
    <location>
        <begin position="1"/>
        <end position="52"/>
    </location>
</feature>
<sequence>MASRRRQGQKQPPPQSPQPSVSPDRSSQSHSSSSSSSSSSTAPPRPPFYNTTFSTHRVSPLYIGSSPLDSQRLQTLAHRLRDTLVGDVVRGVEVGLGRDDGEGIMGQYGSLEAIAVSWVRVASVLDIVTPPEEGSDNDEEDEENHIPTSELRKRRAIHISLQYEATVCTALLMPALGGREEYGGRGDGQLTQFSVGGGAELQDTDTSGQFITMPLLLLRMPAPLKSIIADFLSTAFDCRVSSLHLGTRSMVRAWESWVKSAGLPSRGPLAKDVVLSLGFHIPPPAKESEGEQAIGTGTGKGDVVPAITAPAESSHLGLKSVDIIIPATELHKFVDAGLNINRLEKRKKRKTAPASAWGWEDDVKKRTRLAGRLHEEGWEWRRRATATTSSTEETDVDKPAPPLEWQQQPFTEALGRYLDHHLALNLFHPSARIVKIACGGFAMSEGRLKVFAPADLRQSEDGGDARGQRAAVWELLRDVVYKKH</sequence>
<feature type="compositionally biased region" description="Acidic residues" evidence="1">
    <location>
        <begin position="133"/>
        <end position="143"/>
    </location>
</feature>
<dbReference type="Proteomes" id="UP001174934">
    <property type="component" value="Unassembled WGS sequence"/>
</dbReference>